<sequence>MRAHSRAFASSTVLNKSRFRNKRRGVDASGGTIPQFVRIERCSTTTRRGGGRRRHEERLRHHPLRIPIDATGTPLGAKPGPEKPPIKEPRQRHIPRVTAAWASSSRPPGQRPRPNAPPFDDLRNYAYEGCGSTAGSLSPPGLDRRRGQRPNFDYLNGWGPRFPEAGRHVRRGQRGGGLKGNSSLWSLPTTSFRKKKIFEDGVSKYIPLITCVSLS</sequence>
<gene>
    <name evidence="6" type="ORF">CEXT_489531</name>
</gene>
<evidence type="ECO:0000313" key="7">
    <source>
        <dbReference type="Proteomes" id="UP001054945"/>
    </source>
</evidence>
<keyword evidence="7" id="KW-1185">Reference proteome</keyword>
<dbReference type="GO" id="GO:0005509">
    <property type="term" value="F:calcium ion binding"/>
    <property type="evidence" value="ECO:0007669"/>
    <property type="project" value="InterPro"/>
</dbReference>
<dbReference type="InterPro" id="IPR027397">
    <property type="entry name" value="Catenin-bd_sf"/>
</dbReference>
<feature type="compositionally biased region" description="Basic and acidic residues" evidence="4">
    <location>
        <begin position="80"/>
        <end position="91"/>
    </location>
</feature>
<keyword evidence="1" id="KW-0812">Transmembrane</keyword>
<evidence type="ECO:0000256" key="1">
    <source>
        <dbReference type="ARBA" id="ARBA00022692"/>
    </source>
</evidence>
<comment type="caution">
    <text evidence="6">The sequence shown here is derived from an EMBL/GenBank/DDBJ whole genome shotgun (WGS) entry which is preliminary data.</text>
</comment>
<feature type="region of interest" description="Disordered" evidence="4">
    <location>
        <begin position="67"/>
        <end position="158"/>
    </location>
</feature>
<keyword evidence="2" id="KW-0472">Membrane</keyword>
<evidence type="ECO:0000313" key="6">
    <source>
        <dbReference type="EMBL" id="GIY43688.1"/>
    </source>
</evidence>
<protein>
    <recommendedName>
        <fullName evidence="5">Cadherin Y-type LIR-motif domain-containing protein</fullName>
    </recommendedName>
</protein>
<dbReference type="Gene3D" id="4.10.900.10">
    <property type="entry name" value="TCF3-CBD (Catenin binding domain)"/>
    <property type="match status" value="1"/>
</dbReference>
<evidence type="ECO:0000259" key="5">
    <source>
        <dbReference type="Pfam" id="PF01049"/>
    </source>
</evidence>
<organism evidence="6 7">
    <name type="scientific">Caerostris extrusa</name>
    <name type="common">Bark spider</name>
    <name type="synonym">Caerostris bankana</name>
    <dbReference type="NCBI Taxonomy" id="172846"/>
    <lineage>
        <taxon>Eukaryota</taxon>
        <taxon>Metazoa</taxon>
        <taxon>Ecdysozoa</taxon>
        <taxon>Arthropoda</taxon>
        <taxon>Chelicerata</taxon>
        <taxon>Arachnida</taxon>
        <taxon>Araneae</taxon>
        <taxon>Araneomorphae</taxon>
        <taxon>Entelegynae</taxon>
        <taxon>Araneoidea</taxon>
        <taxon>Araneidae</taxon>
        <taxon>Caerostris</taxon>
    </lineage>
</organism>
<dbReference type="Pfam" id="PF01049">
    <property type="entry name" value="CADH_Y-type_LIR"/>
    <property type="match status" value="1"/>
</dbReference>
<feature type="domain" description="Cadherin Y-type LIR-motif" evidence="5">
    <location>
        <begin position="114"/>
        <end position="162"/>
    </location>
</feature>
<evidence type="ECO:0000256" key="3">
    <source>
        <dbReference type="RuleBase" id="RU004357"/>
    </source>
</evidence>
<evidence type="ECO:0000256" key="2">
    <source>
        <dbReference type="ARBA" id="ARBA00022989"/>
    </source>
</evidence>
<dbReference type="GO" id="GO:0007156">
    <property type="term" value="P:homophilic cell adhesion via plasma membrane adhesion molecules"/>
    <property type="evidence" value="ECO:0007669"/>
    <property type="project" value="InterPro"/>
</dbReference>
<keyword evidence="2" id="KW-1133">Transmembrane helix</keyword>
<accession>A0AAV4TAK2</accession>
<dbReference type="EMBL" id="BPLR01011009">
    <property type="protein sequence ID" value="GIY43688.1"/>
    <property type="molecule type" value="Genomic_DNA"/>
</dbReference>
<name>A0AAV4TAK2_CAEEX</name>
<evidence type="ECO:0000256" key="4">
    <source>
        <dbReference type="SAM" id="MobiDB-lite"/>
    </source>
</evidence>
<comment type="function">
    <text evidence="3">Cadherins are calcium-dependent cell adhesion proteins.</text>
</comment>
<dbReference type="AlphaFoldDB" id="A0AAV4TAK2"/>
<reference evidence="6 7" key="1">
    <citation type="submission" date="2021-06" db="EMBL/GenBank/DDBJ databases">
        <title>Caerostris extrusa draft genome.</title>
        <authorList>
            <person name="Kono N."/>
            <person name="Arakawa K."/>
        </authorList>
    </citation>
    <scope>NUCLEOTIDE SEQUENCE [LARGE SCALE GENOMIC DNA]</scope>
</reference>
<dbReference type="Proteomes" id="UP001054945">
    <property type="component" value="Unassembled WGS sequence"/>
</dbReference>
<dbReference type="GO" id="GO:0009887">
    <property type="term" value="P:animal organ morphogenesis"/>
    <property type="evidence" value="ECO:0007669"/>
    <property type="project" value="UniProtKB-ARBA"/>
</dbReference>
<dbReference type="InterPro" id="IPR000233">
    <property type="entry name" value="Cadherin_Y-type_LIR"/>
</dbReference>
<proteinExistence type="predicted"/>